<evidence type="ECO:0000313" key="1">
    <source>
        <dbReference type="EMBL" id="MFC0341312.1"/>
    </source>
</evidence>
<reference evidence="1 2" key="1">
    <citation type="submission" date="2024-09" db="EMBL/GenBank/DDBJ databases">
        <authorList>
            <person name="Sun Q."/>
            <person name="Mori K."/>
        </authorList>
    </citation>
    <scope>NUCLEOTIDE SEQUENCE [LARGE SCALE GENOMIC DNA]</scope>
    <source>
        <strain evidence="1 2">KCTC 22789</strain>
    </source>
</reference>
<dbReference type="EMBL" id="JBHLWE010000034">
    <property type="protein sequence ID" value="MFC0341312.1"/>
    <property type="molecule type" value="Genomic_DNA"/>
</dbReference>
<name>A0ABV6I527_9RHOB</name>
<dbReference type="InterPro" id="IPR020518">
    <property type="entry name" value="Tscrpt_reg_PrtN"/>
</dbReference>
<keyword evidence="2" id="KW-1185">Reference proteome</keyword>
<protein>
    <submittedName>
        <fullName evidence="1">Pyocin activator PrtN family protein</fullName>
    </submittedName>
</protein>
<sequence>MKPTTFDCLLAHFAGNPMLSIETVASYLAVDTETLVNKMNQRKIGLTYFRATDGQKGKKFVMVADLAAHIDACHQKAVEEMAKFA</sequence>
<organism evidence="1 2">
    <name type="scientific">Paracoccus niistensis</name>
    <dbReference type="NCBI Taxonomy" id="632935"/>
    <lineage>
        <taxon>Bacteria</taxon>
        <taxon>Pseudomonadati</taxon>
        <taxon>Pseudomonadota</taxon>
        <taxon>Alphaproteobacteria</taxon>
        <taxon>Rhodobacterales</taxon>
        <taxon>Paracoccaceae</taxon>
        <taxon>Paracoccus</taxon>
    </lineage>
</organism>
<dbReference type="Pfam" id="PF11112">
    <property type="entry name" value="PyocinActivator"/>
    <property type="match status" value="1"/>
</dbReference>
<evidence type="ECO:0000313" key="2">
    <source>
        <dbReference type="Proteomes" id="UP001589799"/>
    </source>
</evidence>
<gene>
    <name evidence="1" type="ORF">ACFFII_11115</name>
</gene>
<dbReference type="Proteomes" id="UP001589799">
    <property type="component" value="Unassembled WGS sequence"/>
</dbReference>
<dbReference type="RefSeq" id="WP_377698950.1">
    <property type="nucleotide sequence ID" value="NZ_JBHLWE010000034.1"/>
</dbReference>
<accession>A0ABV6I527</accession>
<proteinExistence type="predicted"/>
<comment type="caution">
    <text evidence="1">The sequence shown here is derived from an EMBL/GenBank/DDBJ whole genome shotgun (WGS) entry which is preliminary data.</text>
</comment>